<name>A0A5C5SDU3_9STRE</name>
<dbReference type="EMBL" id="VOHL01000001">
    <property type="protein sequence ID" value="TWS99126.1"/>
    <property type="molecule type" value="Genomic_DNA"/>
</dbReference>
<comment type="caution">
    <text evidence="1">The sequence shown here is derived from an EMBL/GenBank/DDBJ whole genome shotgun (WGS) entry which is preliminary data.</text>
</comment>
<dbReference type="SUPFAM" id="SSF160515">
    <property type="entry name" value="YueI-like"/>
    <property type="match status" value="1"/>
</dbReference>
<reference evidence="1 2" key="1">
    <citation type="submission" date="2019-08" db="EMBL/GenBank/DDBJ databases">
        <authorList>
            <person name="Lei W."/>
        </authorList>
    </citation>
    <scope>NUCLEOTIDE SEQUENCE [LARGE SCALE GENOMIC DNA]</scope>
    <source>
        <strain evidence="1 2">CCUG 66496</strain>
    </source>
</reference>
<accession>A0A5C5SDU3</accession>
<sequence>MEHLDKKILEASAGERRLNPDQQRIYLGTFAERVILAIEEEQADQDLTLDVFPQILAQLKGDFPNLSVKISPKLTLNHQMTYLKLSQQAKATATIVNETTAKSPYGIVVHHDRAVTVSSTDLSAYLPEKTAIAPEQTQKKSFFKKLFGH</sequence>
<keyword evidence="2" id="KW-1185">Reference proteome</keyword>
<gene>
    <name evidence="1" type="ORF">FRX57_02685</name>
</gene>
<protein>
    <submittedName>
        <fullName evidence="1">DUF1694 domain-containing protein</fullName>
    </submittedName>
</protein>
<dbReference type="InterPro" id="IPR012543">
    <property type="entry name" value="DUF1694"/>
</dbReference>
<evidence type="ECO:0000313" key="1">
    <source>
        <dbReference type="EMBL" id="TWS99126.1"/>
    </source>
</evidence>
<dbReference type="RefSeq" id="WP_146566379.1">
    <property type="nucleotide sequence ID" value="NZ_VOHL01000001.1"/>
</dbReference>
<dbReference type="PIRSF" id="PIRSF034303">
    <property type="entry name" value="DUF1694"/>
    <property type="match status" value="1"/>
</dbReference>
<proteinExistence type="predicted"/>
<dbReference type="OrthoDB" id="95278at2"/>
<dbReference type="InterPro" id="IPR029064">
    <property type="entry name" value="Ribosomal_eL30-like_sf"/>
</dbReference>
<dbReference type="Pfam" id="PF07997">
    <property type="entry name" value="DUF1694"/>
    <property type="match status" value="1"/>
</dbReference>
<organism evidence="1 2">
    <name type="scientific">Streptococcus cuniculipharyngis</name>
    <dbReference type="NCBI Taxonomy" id="1562651"/>
    <lineage>
        <taxon>Bacteria</taxon>
        <taxon>Bacillati</taxon>
        <taxon>Bacillota</taxon>
        <taxon>Bacilli</taxon>
        <taxon>Lactobacillales</taxon>
        <taxon>Streptococcaceae</taxon>
        <taxon>Streptococcus</taxon>
    </lineage>
</organism>
<evidence type="ECO:0000313" key="2">
    <source>
        <dbReference type="Proteomes" id="UP000317430"/>
    </source>
</evidence>
<dbReference type="AlphaFoldDB" id="A0A5C5SDU3"/>
<dbReference type="Proteomes" id="UP000317430">
    <property type="component" value="Unassembled WGS sequence"/>
</dbReference>
<dbReference type="Gene3D" id="3.30.1330.30">
    <property type="match status" value="1"/>
</dbReference>